<evidence type="ECO:0000313" key="2">
    <source>
        <dbReference type="EMBL" id="JAC78575.1"/>
    </source>
</evidence>
<dbReference type="EMBL" id="GBEZ01006844">
    <property type="protein sequence ID" value="JAC78575.1"/>
    <property type="molecule type" value="Transcribed_RNA"/>
</dbReference>
<proteinExistence type="predicted"/>
<dbReference type="AlphaFoldDB" id="A0A061S6S7"/>
<feature type="non-terminal residue" evidence="2">
    <location>
        <position position="1"/>
    </location>
</feature>
<feature type="non-terminal residue" evidence="2">
    <location>
        <position position="72"/>
    </location>
</feature>
<protein>
    <submittedName>
        <fullName evidence="2">Uncharacterized protein</fullName>
    </submittedName>
</protein>
<accession>A0A061S6S7</accession>
<feature type="compositionally biased region" description="Low complexity" evidence="1">
    <location>
        <begin position="1"/>
        <end position="14"/>
    </location>
</feature>
<reference evidence="2" key="1">
    <citation type="submission" date="2014-05" db="EMBL/GenBank/DDBJ databases">
        <title>The transcriptome of the halophilic microalga Tetraselmis sp. GSL018 isolated from the Great Salt Lake, Utah.</title>
        <authorList>
            <person name="Jinkerson R.E."/>
            <person name="D'Adamo S."/>
            <person name="Posewitz M.C."/>
        </authorList>
    </citation>
    <scope>NUCLEOTIDE SEQUENCE</scope>
    <source>
        <strain evidence="2">GSL018</strain>
    </source>
</reference>
<sequence>GAAAGAWTGAQSAGMKSRGGSGCTWASDPELRALPRGRGDGWRARSGALSPGQAASPSPCPLPADGKRLFSH</sequence>
<evidence type="ECO:0000256" key="1">
    <source>
        <dbReference type="SAM" id="MobiDB-lite"/>
    </source>
</evidence>
<organism evidence="2">
    <name type="scientific">Tetraselmis sp. GSL018</name>
    <dbReference type="NCBI Taxonomy" id="582737"/>
    <lineage>
        <taxon>Eukaryota</taxon>
        <taxon>Viridiplantae</taxon>
        <taxon>Chlorophyta</taxon>
        <taxon>core chlorophytes</taxon>
        <taxon>Chlorodendrophyceae</taxon>
        <taxon>Chlorodendrales</taxon>
        <taxon>Chlorodendraceae</taxon>
        <taxon>Tetraselmis</taxon>
    </lineage>
</organism>
<feature type="compositionally biased region" description="Basic and acidic residues" evidence="1">
    <location>
        <begin position="29"/>
        <end position="43"/>
    </location>
</feature>
<feature type="region of interest" description="Disordered" evidence="1">
    <location>
        <begin position="1"/>
        <end position="72"/>
    </location>
</feature>
<gene>
    <name evidence="2" type="ORF">TSPGSL018_14786</name>
</gene>
<name>A0A061S6S7_9CHLO</name>